<evidence type="ECO:0000313" key="3">
    <source>
        <dbReference type="Proteomes" id="UP001157974"/>
    </source>
</evidence>
<dbReference type="Gene3D" id="3.40.50.300">
    <property type="entry name" value="P-loop containing nucleotide triphosphate hydrolases"/>
    <property type="match status" value="1"/>
</dbReference>
<dbReference type="InterPro" id="IPR027417">
    <property type="entry name" value="P-loop_NTPase"/>
</dbReference>
<dbReference type="InterPro" id="IPR000863">
    <property type="entry name" value="Sulfotransferase_dom"/>
</dbReference>
<dbReference type="AlphaFoldDB" id="A0AAV8UU14"/>
<evidence type="ECO:0000259" key="1">
    <source>
        <dbReference type="Pfam" id="PF00685"/>
    </source>
</evidence>
<name>A0AAV8UU14_9RHOD</name>
<dbReference type="Proteomes" id="UP001157974">
    <property type="component" value="Unassembled WGS sequence"/>
</dbReference>
<comment type="caution">
    <text evidence="2">The sequence shown here is derived from an EMBL/GenBank/DDBJ whole genome shotgun (WGS) entry which is preliminary data.</text>
</comment>
<evidence type="ECO:0000313" key="2">
    <source>
        <dbReference type="EMBL" id="KAJ8904046.1"/>
    </source>
</evidence>
<dbReference type="EMBL" id="JAMWBK010000006">
    <property type="protein sequence ID" value="KAJ8904046.1"/>
    <property type="molecule type" value="Genomic_DNA"/>
</dbReference>
<organism evidence="2 3">
    <name type="scientific">Rhodosorus marinus</name>
    <dbReference type="NCBI Taxonomy" id="101924"/>
    <lineage>
        <taxon>Eukaryota</taxon>
        <taxon>Rhodophyta</taxon>
        <taxon>Stylonematophyceae</taxon>
        <taxon>Stylonematales</taxon>
        <taxon>Stylonemataceae</taxon>
        <taxon>Rhodosorus</taxon>
    </lineage>
</organism>
<keyword evidence="3" id="KW-1185">Reference proteome</keyword>
<accession>A0AAV8UU14</accession>
<feature type="domain" description="Sulfotransferase" evidence="1">
    <location>
        <begin position="218"/>
        <end position="261"/>
    </location>
</feature>
<dbReference type="SUPFAM" id="SSF52540">
    <property type="entry name" value="P-loop containing nucleoside triphosphate hydrolases"/>
    <property type="match status" value="1"/>
</dbReference>
<sequence length="380" mass="42920">MCQLTVTESWGEGIDESEVGFGLPSAINTDEEQPASAAEQSLDGSEIIPTKMCTGKAESFILGFIGHSGSTALMSILEQHPELNIPFPYEPLLVAVGKPQQSEEIARYLFEQNRLAPEAMAEGFKVRPGNIRDGEELWQELVDDYHTRLVLNYRDNVVKSAIGLYSIRVRGDLSSQQGMRDETSEEHCEKHPELCRFEVTQFDQFAYVLAKSYITRETTKGIAKMVDWPCIMTTRYEDFVLDPDSEMSKIYDFLGVQRMDLKAKYNKALPDNPCELVSNYQELCQMFWGCEQYREHLQDPVNNCFCDNPPPPPYNTTLCDADKVFALKKSLCTYYTEKGAKQVVSCDNAQYLAMKEKMEAEGKDINEAGTGGGGWAREFN</sequence>
<protein>
    <recommendedName>
        <fullName evidence="1">Sulfotransferase domain-containing protein</fullName>
    </recommendedName>
</protein>
<gene>
    <name evidence="2" type="ORF">NDN08_000576</name>
</gene>
<dbReference type="Pfam" id="PF00685">
    <property type="entry name" value="Sulfotransfer_1"/>
    <property type="match status" value="1"/>
</dbReference>
<dbReference type="GO" id="GO:0008146">
    <property type="term" value="F:sulfotransferase activity"/>
    <property type="evidence" value="ECO:0007669"/>
    <property type="project" value="InterPro"/>
</dbReference>
<reference evidence="2 3" key="1">
    <citation type="journal article" date="2023" name="Nat. Commun.">
        <title>Origin of minicircular mitochondrial genomes in red algae.</title>
        <authorList>
            <person name="Lee Y."/>
            <person name="Cho C.H."/>
            <person name="Lee Y.M."/>
            <person name="Park S.I."/>
            <person name="Yang J.H."/>
            <person name="West J.A."/>
            <person name="Bhattacharya D."/>
            <person name="Yoon H.S."/>
        </authorList>
    </citation>
    <scope>NUCLEOTIDE SEQUENCE [LARGE SCALE GENOMIC DNA]</scope>
    <source>
        <strain evidence="2 3">CCMP1338</strain>
        <tissue evidence="2">Whole cell</tissue>
    </source>
</reference>
<proteinExistence type="predicted"/>